<feature type="compositionally biased region" description="Basic and acidic residues" evidence="1">
    <location>
        <begin position="98"/>
        <end position="111"/>
    </location>
</feature>
<organism evidence="2 3">
    <name type="scientific">Rhizorhabdus wittichii (strain DSM 6014 / CCUG 31198 / JCM 15750 / NBRC 105917 / EY 4224 / RW1)</name>
    <name type="common">Sphingomonas wittichii</name>
    <dbReference type="NCBI Taxonomy" id="392499"/>
    <lineage>
        <taxon>Bacteria</taxon>
        <taxon>Pseudomonadati</taxon>
        <taxon>Pseudomonadota</taxon>
        <taxon>Alphaproteobacteria</taxon>
        <taxon>Sphingomonadales</taxon>
        <taxon>Sphingomonadaceae</taxon>
        <taxon>Rhizorhabdus</taxon>
    </lineage>
</organism>
<feature type="compositionally biased region" description="Basic and acidic residues" evidence="1">
    <location>
        <begin position="1"/>
        <end position="11"/>
    </location>
</feature>
<sequence length="135" mass="14940">MGLGIRNDRHPAIPGCEQGFSVERAGSPEALPVAPELEYVVDRRYRPAKPEQQDDGDDQQQPRPARGPADKTEEEGQPRHGFSAGRGGPPPPSAPDRLPFHDRANMHEIWRKPKRLKQAARHGIGRDGRSLSCRG</sequence>
<dbReference type="EMBL" id="CP000699">
    <property type="protein sequence ID" value="ABQ67696.1"/>
    <property type="molecule type" value="Genomic_DNA"/>
</dbReference>
<accession>A0A9J9H9X7</accession>
<feature type="region of interest" description="Disordered" evidence="1">
    <location>
        <begin position="1"/>
        <end position="135"/>
    </location>
</feature>
<evidence type="ECO:0000256" key="1">
    <source>
        <dbReference type="SAM" id="MobiDB-lite"/>
    </source>
</evidence>
<dbReference type="AlphaFoldDB" id="A0A9J9H9X7"/>
<protein>
    <submittedName>
        <fullName evidence="2">Uncharacterized protein</fullName>
    </submittedName>
</protein>
<dbReference type="KEGG" id="swi:Swit_1331"/>
<dbReference type="Proteomes" id="UP000001989">
    <property type="component" value="Chromosome"/>
</dbReference>
<feature type="compositionally biased region" description="Basic and acidic residues" evidence="1">
    <location>
        <begin position="68"/>
        <end position="78"/>
    </location>
</feature>
<keyword evidence="3" id="KW-1185">Reference proteome</keyword>
<feature type="compositionally biased region" description="Basic and acidic residues" evidence="1">
    <location>
        <begin position="40"/>
        <end position="52"/>
    </location>
</feature>
<name>A0A9J9H9X7_RHIWR</name>
<proteinExistence type="predicted"/>
<reference evidence="2 3" key="1">
    <citation type="journal article" date="2010" name="J. Bacteriol.">
        <title>Genome sequence of the dioxin-mineralizing bacterium Sphingomonas wittichii RW1.</title>
        <authorList>
            <person name="Miller T.R."/>
            <person name="Delcher A.L."/>
            <person name="Salzberg S.L."/>
            <person name="Saunders E."/>
            <person name="Detter J.C."/>
            <person name="Halden R.U."/>
        </authorList>
    </citation>
    <scope>NUCLEOTIDE SEQUENCE [LARGE SCALE GENOMIC DNA]</scope>
    <source>
        <strain evidence="3">DSM 6014 / CCUG 31198 / JCM 15750 / NBRC 105917 / EY 4224 / RW1</strain>
    </source>
</reference>
<evidence type="ECO:0000313" key="3">
    <source>
        <dbReference type="Proteomes" id="UP000001989"/>
    </source>
</evidence>
<evidence type="ECO:0000313" key="2">
    <source>
        <dbReference type="EMBL" id="ABQ67696.1"/>
    </source>
</evidence>
<gene>
    <name evidence="2" type="ordered locus">Swit_1331</name>
</gene>